<comment type="caution">
    <text evidence="2">The sequence shown here is derived from an EMBL/GenBank/DDBJ whole genome shotgun (WGS) entry which is preliminary data.</text>
</comment>
<reference evidence="2 3" key="1">
    <citation type="submission" date="2019-01" db="EMBL/GenBank/DDBJ databases">
        <title>Draft genome sequence of Psathyrella aberdarensis IHI B618.</title>
        <authorList>
            <person name="Buettner E."/>
            <person name="Kellner H."/>
        </authorList>
    </citation>
    <scope>NUCLEOTIDE SEQUENCE [LARGE SCALE GENOMIC DNA]</scope>
    <source>
        <strain evidence="2 3">IHI B618</strain>
    </source>
</reference>
<dbReference type="Proteomes" id="UP000290288">
    <property type="component" value="Unassembled WGS sequence"/>
</dbReference>
<proteinExistence type="predicted"/>
<keyword evidence="3" id="KW-1185">Reference proteome</keyword>
<protein>
    <submittedName>
        <fullName evidence="2">Uncharacterized protein</fullName>
    </submittedName>
</protein>
<name>A0A4Q2D8N4_9AGAR</name>
<dbReference type="EMBL" id="SDEE01000570">
    <property type="protein sequence ID" value="RXW15292.1"/>
    <property type="molecule type" value="Genomic_DNA"/>
</dbReference>
<evidence type="ECO:0000256" key="1">
    <source>
        <dbReference type="SAM" id="MobiDB-lite"/>
    </source>
</evidence>
<organism evidence="2 3">
    <name type="scientific">Candolleomyces aberdarensis</name>
    <dbReference type="NCBI Taxonomy" id="2316362"/>
    <lineage>
        <taxon>Eukaryota</taxon>
        <taxon>Fungi</taxon>
        <taxon>Dikarya</taxon>
        <taxon>Basidiomycota</taxon>
        <taxon>Agaricomycotina</taxon>
        <taxon>Agaricomycetes</taxon>
        <taxon>Agaricomycetidae</taxon>
        <taxon>Agaricales</taxon>
        <taxon>Agaricineae</taxon>
        <taxon>Psathyrellaceae</taxon>
        <taxon>Candolleomyces</taxon>
    </lineage>
</organism>
<evidence type="ECO:0000313" key="2">
    <source>
        <dbReference type="EMBL" id="RXW15292.1"/>
    </source>
</evidence>
<sequence length="139" mass="16313">MVPQHEDENAQLRELIKAMEKLEEGTEKLKGSMEQQKEQLKDLQNRDSPDGFYEKMDVLREELREGKEARERLEKELAKEKEEREASERGLWVQIDGIRRELKRTKTDVEGIRRIIGKVGHVPVPNDNLDRVSYDPESS</sequence>
<feature type="region of interest" description="Disordered" evidence="1">
    <location>
        <begin position="27"/>
        <end position="51"/>
    </location>
</feature>
<dbReference type="AlphaFoldDB" id="A0A4Q2D8N4"/>
<accession>A0A4Q2D8N4</accession>
<evidence type="ECO:0000313" key="3">
    <source>
        <dbReference type="Proteomes" id="UP000290288"/>
    </source>
</evidence>
<gene>
    <name evidence="2" type="ORF">EST38_g10567</name>
</gene>